<dbReference type="EMBL" id="KZ084098">
    <property type="protein sequence ID" value="OSD04063.1"/>
    <property type="molecule type" value="Genomic_DNA"/>
</dbReference>
<protein>
    <submittedName>
        <fullName evidence="1">Uncharacterized protein</fullName>
    </submittedName>
</protein>
<sequence length="163" mass="18089">MRPLVPVRTLHCYSPLYMFARNPSSPGQHSFHPHADLVSFASARSLPPPPPSCHRYYSPPSLPTRFLHCHHPHGLPLGLHLAVFTSSSPSPSTYHTFVLAVYSYRASVPHLLRRRCSSTHPSFASPDAGFLTVILHFVSCAARRLQSPHDAAPPLPPYQRDVS</sequence>
<gene>
    <name evidence="1" type="ORF">PYCCODRAFT_173699</name>
</gene>
<evidence type="ECO:0000313" key="2">
    <source>
        <dbReference type="Proteomes" id="UP000193067"/>
    </source>
</evidence>
<name>A0A1Y2ITQ9_TRAC3</name>
<dbReference type="Proteomes" id="UP000193067">
    <property type="component" value="Unassembled WGS sequence"/>
</dbReference>
<evidence type="ECO:0000313" key="1">
    <source>
        <dbReference type="EMBL" id="OSD04063.1"/>
    </source>
</evidence>
<keyword evidence="2" id="KW-1185">Reference proteome</keyword>
<proteinExistence type="predicted"/>
<organism evidence="1 2">
    <name type="scientific">Trametes coccinea (strain BRFM310)</name>
    <name type="common">Pycnoporus coccineus</name>
    <dbReference type="NCBI Taxonomy" id="1353009"/>
    <lineage>
        <taxon>Eukaryota</taxon>
        <taxon>Fungi</taxon>
        <taxon>Dikarya</taxon>
        <taxon>Basidiomycota</taxon>
        <taxon>Agaricomycotina</taxon>
        <taxon>Agaricomycetes</taxon>
        <taxon>Polyporales</taxon>
        <taxon>Polyporaceae</taxon>
        <taxon>Trametes</taxon>
    </lineage>
</organism>
<accession>A0A1Y2ITQ9</accession>
<reference evidence="1 2" key="1">
    <citation type="journal article" date="2015" name="Biotechnol. Biofuels">
        <title>Enhanced degradation of softwood versus hardwood by the white-rot fungus Pycnoporus coccineus.</title>
        <authorList>
            <person name="Couturier M."/>
            <person name="Navarro D."/>
            <person name="Chevret D."/>
            <person name="Henrissat B."/>
            <person name="Piumi F."/>
            <person name="Ruiz-Duenas F.J."/>
            <person name="Martinez A.T."/>
            <person name="Grigoriev I.V."/>
            <person name="Riley R."/>
            <person name="Lipzen A."/>
            <person name="Berrin J.G."/>
            <person name="Master E.R."/>
            <person name="Rosso M.N."/>
        </authorList>
    </citation>
    <scope>NUCLEOTIDE SEQUENCE [LARGE SCALE GENOMIC DNA]</scope>
    <source>
        <strain evidence="1 2">BRFM310</strain>
    </source>
</reference>
<dbReference type="AlphaFoldDB" id="A0A1Y2ITQ9"/>